<evidence type="ECO:0000313" key="3">
    <source>
        <dbReference type="EMBL" id="KAK7483812.1"/>
    </source>
</evidence>
<evidence type="ECO:0000256" key="1">
    <source>
        <dbReference type="SAM" id="MobiDB-lite"/>
    </source>
</evidence>
<feature type="region of interest" description="Disordered" evidence="1">
    <location>
        <begin position="96"/>
        <end position="133"/>
    </location>
</feature>
<name>A0ABD0K9X4_9CAEN</name>
<evidence type="ECO:0000256" key="2">
    <source>
        <dbReference type="SAM" id="Phobius"/>
    </source>
</evidence>
<comment type="caution">
    <text evidence="3">The sequence shown here is derived from an EMBL/GenBank/DDBJ whole genome shotgun (WGS) entry which is preliminary data.</text>
</comment>
<feature type="compositionally biased region" description="Polar residues" evidence="1">
    <location>
        <begin position="1"/>
        <end position="14"/>
    </location>
</feature>
<dbReference type="EMBL" id="JACVVK020000220">
    <property type="protein sequence ID" value="KAK7483812.1"/>
    <property type="molecule type" value="Genomic_DNA"/>
</dbReference>
<organism evidence="3 4">
    <name type="scientific">Batillaria attramentaria</name>
    <dbReference type="NCBI Taxonomy" id="370345"/>
    <lineage>
        <taxon>Eukaryota</taxon>
        <taxon>Metazoa</taxon>
        <taxon>Spiralia</taxon>
        <taxon>Lophotrochozoa</taxon>
        <taxon>Mollusca</taxon>
        <taxon>Gastropoda</taxon>
        <taxon>Caenogastropoda</taxon>
        <taxon>Sorbeoconcha</taxon>
        <taxon>Cerithioidea</taxon>
        <taxon>Batillariidae</taxon>
        <taxon>Batillaria</taxon>
    </lineage>
</organism>
<feature type="compositionally biased region" description="Basic and acidic residues" evidence="1">
    <location>
        <begin position="163"/>
        <end position="173"/>
    </location>
</feature>
<dbReference type="Proteomes" id="UP001519460">
    <property type="component" value="Unassembled WGS sequence"/>
</dbReference>
<feature type="region of interest" description="Disordered" evidence="1">
    <location>
        <begin position="1"/>
        <end position="20"/>
    </location>
</feature>
<feature type="region of interest" description="Disordered" evidence="1">
    <location>
        <begin position="152"/>
        <end position="193"/>
    </location>
</feature>
<keyword evidence="2" id="KW-1133">Transmembrane helix</keyword>
<accession>A0ABD0K9X4</accession>
<reference evidence="3 4" key="1">
    <citation type="journal article" date="2023" name="Sci. Data">
        <title>Genome assembly of the Korean intertidal mud-creeper Batillaria attramentaria.</title>
        <authorList>
            <person name="Patra A.K."/>
            <person name="Ho P.T."/>
            <person name="Jun S."/>
            <person name="Lee S.J."/>
            <person name="Kim Y."/>
            <person name="Won Y.J."/>
        </authorList>
    </citation>
    <scope>NUCLEOTIDE SEQUENCE [LARGE SCALE GENOMIC DNA]</scope>
    <source>
        <strain evidence="3">Wonlab-2016</strain>
    </source>
</reference>
<feature type="transmembrane region" description="Helical" evidence="2">
    <location>
        <begin position="29"/>
        <end position="49"/>
    </location>
</feature>
<sequence length="219" mass="24257">DDNSKLRTNGNDTVEGQEDTELALHPNTLVLDVTVGLAMTAMIIAIVVVRAKSGRRRRNFEPAVQMRTEPEERRVVVRQIQTTQPSPLTGYYCTVECQPDPISPTRDRTPPPSEAPAYSDTYESKRRDGSSFECMGGSSGASCGDEMYENKEPQQCSSASDAMCDKYEDRPYDDVDDPDPETESYEPVEVGDASCTTKRYRCTDLSSEELCENGLSLNA</sequence>
<feature type="compositionally biased region" description="Acidic residues" evidence="1">
    <location>
        <begin position="174"/>
        <end position="186"/>
    </location>
</feature>
<protein>
    <submittedName>
        <fullName evidence="3">Uncharacterized protein</fullName>
    </submittedName>
</protein>
<gene>
    <name evidence="3" type="ORF">BaRGS_00024920</name>
</gene>
<dbReference type="AlphaFoldDB" id="A0ABD0K9X4"/>
<feature type="non-terminal residue" evidence="3">
    <location>
        <position position="1"/>
    </location>
</feature>
<evidence type="ECO:0000313" key="4">
    <source>
        <dbReference type="Proteomes" id="UP001519460"/>
    </source>
</evidence>
<proteinExistence type="predicted"/>
<keyword evidence="2" id="KW-0812">Transmembrane</keyword>
<keyword evidence="2" id="KW-0472">Membrane</keyword>
<keyword evidence="4" id="KW-1185">Reference proteome</keyword>